<name>A0A3B0UJ68_9ZZZZ</name>
<organism evidence="1">
    <name type="scientific">hydrothermal vent metagenome</name>
    <dbReference type="NCBI Taxonomy" id="652676"/>
    <lineage>
        <taxon>unclassified sequences</taxon>
        <taxon>metagenomes</taxon>
        <taxon>ecological metagenomes</taxon>
    </lineage>
</organism>
<evidence type="ECO:0000313" key="1">
    <source>
        <dbReference type="EMBL" id="VAW26472.1"/>
    </source>
</evidence>
<dbReference type="EMBL" id="UOET01000032">
    <property type="protein sequence ID" value="VAW26472.1"/>
    <property type="molecule type" value="Genomic_DNA"/>
</dbReference>
<gene>
    <name evidence="1" type="ORF">MNBD_BACTEROID07-873</name>
</gene>
<accession>A0A3B0UJ68</accession>
<protein>
    <recommendedName>
        <fullName evidence="2">TonB-dependent receptor</fullName>
    </recommendedName>
</protein>
<feature type="non-terminal residue" evidence="1">
    <location>
        <position position="1"/>
    </location>
</feature>
<dbReference type="AlphaFoldDB" id="A0A3B0UJ68"/>
<dbReference type="SUPFAM" id="SSF56935">
    <property type="entry name" value="Porins"/>
    <property type="match status" value="1"/>
</dbReference>
<proteinExistence type="predicted"/>
<evidence type="ECO:0008006" key="2">
    <source>
        <dbReference type="Google" id="ProtNLM"/>
    </source>
</evidence>
<sequence length="287" mass="34112">EAYIYTTWDINKRWTLSSGVRSNIPTNSQEYYLSSQFGLKYRLSNKQSFLLSGGRYHNYTTPDFYSYTYNLLSSYQIALDYSNKIDNTLLKAAVYFKNGTGKQTEEQTLDSFFVIDKTNTFGIELFLQQDFCKYFRFTFSNSFINQSIEIEQKKYIGQKDFNYLIKTTLQYNNPKLFSVALSYIGRPGTMFNPVIGSTFDDKTGFYKPDFSRDLFSSQYKNYNRLDLSLNKYFRFKKVALITFFSLNNILNFKNEREVLYNVDYSAKHFDYFQFRTIYFGAVWQLDY</sequence>
<reference evidence="1" key="1">
    <citation type="submission" date="2018-06" db="EMBL/GenBank/DDBJ databases">
        <authorList>
            <person name="Zhirakovskaya E."/>
        </authorList>
    </citation>
    <scope>NUCLEOTIDE SEQUENCE</scope>
</reference>